<dbReference type="InterPro" id="IPR002505">
    <property type="entry name" value="PTA_PTB"/>
</dbReference>
<dbReference type="Proteomes" id="UP000214720">
    <property type="component" value="Unassembled WGS sequence"/>
</dbReference>
<reference evidence="11" key="1">
    <citation type="submission" date="2017-01" db="EMBL/GenBank/DDBJ databases">
        <title>Genome Analysis of Deinococcus marmoris KOPRI26562.</title>
        <authorList>
            <person name="Kim J.H."/>
            <person name="Oh H.-M."/>
        </authorList>
    </citation>
    <scope>NUCLEOTIDE SEQUENCE [LARGE SCALE GENOMIC DNA]</scope>
    <source>
        <strain evidence="11">PAMC 26633</strain>
    </source>
</reference>
<comment type="caution">
    <text evidence="10">The sequence shown here is derived from an EMBL/GenBank/DDBJ whole genome shotgun (WGS) entry which is preliminary data.</text>
</comment>
<keyword evidence="7" id="KW-0012">Acyltransferase</keyword>
<evidence type="ECO:0000256" key="7">
    <source>
        <dbReference type="ARBA" id="ARBA00023315"/>
    </source>
</evidence>
<dbReference type="GO" id="GO:0008959">
    <property type="term" value="F:phosphate acetyltransferase activity"/>
    <property type="evidence" value="ECO:0007669"/>
    <property type="project" value="UniProtKB-EC"/>
</dbReference>
<protein>
    <recommendedName>
        <fullName evidence="5">Phosphate acetyltransferase</fullName>
        <ecNumber evidence="4">2.3.1.8</ecNumber>
    </recommendedName>
    <alternativeName>
        <fullName evidence="8">Phosphotransacetylase</fullName>
    </alternativeName>
</protein>
<dbReference type="PANTHER" id="PTHR43356:SF3">
    <property type="entry name" value="PHOSPHATE ACETYLTRANSFERASE"/>
    <property type="match status" value="1"/>
</dbReference>
<evidence type="ECO:0000313" key="10">
    <source>
        <dbReference type="EMBL" id="OXC78829.1"/>
    </source>
</evidence>
<evidence type="ECO:0000256" key="2">
    <source>
        <dbReference type="ARBA" id="ARBA00004989"/>
    </source>
</evidence>
<name>A0A226X6Q8_CABSO</name>
<comment type="pathway">
    <text evidence="2">Metabolic intermediate biosynthesis; acetyl-CoA biosynthesis; acetyl-CoA from acetate: step 2/2.</text>
</comment>
<comment type="catalytic activity">
    <reaction evidence="1">
        <text>acetyl-CoA + phosphate = acetyl phosphate + CoA</text>
        <dbReference type="Rhea" id="RHEA:19521"/>
        <dbReference type="ChEBI" id="CHEBI:22191"/>
        <dbReference type="ChEBI" id="CHEBI:43474"/>
        <dbReference type="ChEBI" id="CHEBI:57287"/>
        <dbReference type="ChEBI" id="CHEBI:57288"/>
        <dbReference type="EC" id="2.3.1.8"/>
    </reaction>
</comment>
<dbReference type="InterPro" id="IPR042113">
    <property type="entry name" value="P_AcTrfase_dom1"/>
</dbReference>
<accession>A0A226X6Q8</accession>
<dbReference type="Pfam" id="PF01515">
    <property type="entry name" value="PTA_PTB"/>
    <property type="match status" value="1"/>
</dbReference>
<feature type="domain" description="Phosphate acetyl/butaryl transferase" evidence="9">
    <location>
        <begin position="3"/>
        <end position="326"/>
    </location>
</feature>
<dbReference type="InterPro" id="IPR004614">
    <property type="entry name" value="P_AcTrfase"/>
</dbReference>
<dbReference type="NCBIfam" id="NF007233">
    <property type="entry name" value="PRK09653.1"/>
    <property type="match status" value="1"/>
</dbReference>
<dbReference type="InterPro" id="IPR050500">
    <property type="entry name" value="Phos_Acetyltrans/Butyryltrans"/>
</dbReference>
<dbReference type="OrthoDB" id="9808984at2"/>
<keyword evidence="6 10" id="KW-0808">Transferase</keyword>
<dbReference type="SUPFAM" id="SSF53659">
    <property type="entry name" value="Isocitrate/Isopropylmalate dehydrogenase-like"/>
    <property type="match status" value="1"/>
</dbReference>
<dbReference type="Gene3D" id="3.40.50.10750">
    <property type="entry name" value="Isocitrate/Isopropylmalate dehydrogenase-like"/>
    <property type="match status" value="1"/>
</dbReference>
<gene>
    <name evidence="10" type="ORF">BSU04_09250</name>
</gene>
<comment type="similarity">
    <text evidence="3">Belongs to the phosphate acetyltransferase and butyryltransferase family.</text>
</comment>
<dbReference type="EC" id="2.3.1.8" evidence="4"/>
<sequence>MKLINRIIERARIHPMRIVLSEAEDPRILQAAQRVTEERIARVILVGDVPRILQVAANEGVDLAGIELVDPFTSPLGPSLFLCLFELRSGKGMTLDEAKREVLKPLCFANLMVRLGHADGSVSGAVNTTADVVRTAIQIIGIDPSFKLVSSFFLMMLCEPFHTLKGGLIFSDCGLVVDPNEDELAQIAMAAADSAQTLLMDEPRVAMLSFSTSGSARHAAVDKVVEATRLVRQQRPNLAIDGDVQLDAALVAEIAERKIDHSNVHGRANVLIFPSLEAGNISYKLAERVGGAKAIGPLLQGLRKPANDLSRGCSAEDIYYVIAVTVVQAQATLDATQALADSRIDNHPSC</sequence>
<dbReference type="PANTHER" id="PTHR43356">
    <property type="entry name" value="PHOSPHATE ACETYLTRANSFERASE"/>
    <property type="match status" value="1"/>
</dbReference>
<organism evidence="10 11">
    <name type="scientific">Caballeronia sordidicola</name>
    <name type="common">Burkholderia sordidicola</name>
    <dbReference type="NCBI Taxonomy" id="196367"/>
    <lineage>
        <taxon>Bacteria</taxon>
        <taxon>Pseudomonadati</taxon>
        <taxon>Pseudomonadota</taxon>
        <taxon>Betaproteobacteria</taxon>
        <taxon>Burkholderiales</taxon>
        <taxon>Burkholderiaceae</taxon>
        <taxon>Caballeronia</taxon>
    </lineage>
</organism>
<evidence type="ECO:0000256" key="3">
    <source>
        <dbReference type="ARBA" id="ARBA00005656"/>
    </source>
</evidence>
<dbReference type="EMBL" id="MTHB01000049">
    <property type="protein sequence ID" value="OXC78829.1"/>
    <property type="molecule type" value="Genomic_DNA"/>
</dbReference>
<evidence type="ECO:0000256" key="8">
    <source>
        <dbReference type="ARBA" id="ARBA00031108"/>
    </source>
</evidence>
<dbReference type="InterPro" id="IPR012147">
    <property type="entry name" value="P_Ac_Bu_trans"/>
</dbReference>
<evidence type="ECO:0000313" key="11">
    <source>
        <dbReference type="Proteomes" id="UP000214720"/>
    </source>
</evidence>
<evidence type="ECO:0000256" key="4">
    <source>
        <dbReference type="ARBA" id="ARBA00012707"/>
    </source>
</evidence>
<dbReference type="Gene3D" id="3.40.50.10950">
    <property type="match status" value="1"/>
</dbReference>
<proteinExistence type="inferred from homology"/>
<dbReference type="PIRSF" id="PIRSF000428">
    <property type="entry name" value="P_Ac_trans"/>
    <property type="match status" value="1"/>
</dbReference>
<evidence type="ECO:0000256" key="5">
    <source>
        <dbReference type="ARBA" id="ARBA00021528"/>
    </source>
</evidence>
<dbReference type="AlphaFoldDB" id="A0A226X6Q8"/>
<dbReference type="InterPro" id="IPR042112">
    <property type="entry name" value="P_AcTrfase_dom2"/>
</dbReference>
<dbReference type="RefSeq" id="WP_089160242.1">
    <property type="nucleotide sequence ID" value="NZ_MTHB01000049.1"/>
</dbReference>
<evidence type="ECO:0000256" key="1">
    <source>
        <dbReference type="ARBA" id="ARBA00000705"/>
    </source>
</evidence>
<dbReference type="NCBIfam" id="TIGR00651">
    <property type="entry name" value="pta"/>
    <property type="match status" value="1"/>
</dbReference>
<evidence type="ECO:0000256" key="6">
    <source>
        <dbReference type="ARBA" id="ARBA00022679"/>
    </source>
</evidence>
<evidence type="ECO:0000259" key="9">
    <source>
        <dbReference type="Pfam" id="PF01515"/>
    </source>
</evidence>